<keyword evidence="1" id="KW-0808">Transferase</keyword>
<dbReference type="SUPFAM" id="SSF81301">
    <property type="entry name" value="Nucleotidyltransferase"/>
    <property type="match status" value="1"/>
</dbReference>
<dbReference type="Proteomes" id="UP000295793">
    <property type="component" value="Unassembled WGS sequence"/>
</dbReference>
<proteinExistence type="predicted"/>
<accession>A0A4R3HQX1</accession>
<keyword evidence="2" id="KW-1185">Reference proteome</keyword>
<protein>
    <submittedName>
        <fullName evidence="1">GrpB-like predicted nucleotidyltransferase (UPF0157 family)</fullName>
    </submittedName>
</protein>
<dbReference type="Pfam" id="PF04229">
    <property type="entry name" value="GrpB"/>
    <property type="match status" value="1"/>
</dbReference>
<dbReference type="PANTHER" id="PTHR34822:SF1">
    <property type="entry name" value="GRPB FAMILY PROTEIN"/>
    <property type="match status" value="1"/>
</dbReference>
<gene>
    <name evidence="1" type="ORF">BCF53_1414</name>
</gene>
<dbReference type="Gene3D" id="3.30.460.10">
    <property type="entry name" value="Beta Polymerase, domain 2"/>
    <property type="match status" value="1"/>
</dbReference>
<dbReference type="EMBL" id="SLZR01000041">
    <property type="protein sequence ID" value="TCS34669.1"/>
    <property type="molecule type" value="Genomic_DNA"/>
</dbReference>
<dbReference type="RefSeq" id="WP_165902004.1">
    <property type="nucleotide sequence ID" value="NZ_SLZR01000041.1"/>
</dbReference>
<dbReference type="GO" id="GO:0016740">
    <property type="term" value="F:transferase activity"/>
    <property type="evidence" value="ECO:0007669"/>
    <property type="project" value="UniProtKB-KW"/>
</dbReference>
<evidence type="ECO:0000313" key="1">
    <source>
        <dbReference type="EMBL" id="TCS34669.1"/>
    </source>
</evidence>
<dbReference type="PANTHER" id="PTHR34822">
    <property type="entry name" value="GRPB DOMAIN PROTEIN (AFU_ORTHOLOGUE AFUA_1G01530)"/>
    <property type="match status" value="1"/>
</dbReference>
<organism evidence="1 2">
    <name type="scientific">Reinekea marinisedimentorum</name>
    <dbReference type="NCBI Taxonomy" id="230495"/>
    <lineage>
        <taxon>Bacteria</taxon>
        <taxon>Pseudomonadati</taxon>
        <taxon>Pseudomonadota</taxon>
        <taxon>Gammaproteobacteria</taxon>
        <taxon>Oceanospirillales</taxon>
        <taxon>Saccharospirillaceae</taxon>
        <taxon>Reinekea</taxon>
    </lineage>
</organism>
<comment type="caution">
    <text evidence="1">The sequence shown here is derived from an EMBL/GenBank/DDBJ whole genome shotgun (WGS) entry which is preliminary data.</text>
</comment>
<dbReference type="InterPro" id="IPR007344">
    <property type="entry name" value="GrpB/CoaE"/>
</dbReference>
<dbReference type="InterPro" id="IPR043519">
    <property type="entry name" value="NT_sf"/>
</dbReference>
<dbReference type="AlphaFoldDB" id="A0A4R3HQX1"/>
<name>A0A4R3HQX1_9GAMM</name>
<sequence>MPKIEIIEPRITWKNEFEEIRKDLVSILEGFIMCIDHIGSTSVPHLPAKNVIDVQVTVSDLNKPYAKEQLIDAGYNYRIGTDRDSLVGFDEDSEELKKLFFMEKPSSRRCHIHIREYGRENQRYPLLFRDYLIADSTTREAYALVKKELAIRFPDDPDAYYAIKDPYMDTIYRAACMWAEKTGWTSNGGLPTHVTSE</sequence>
<evidence type="ECO:0000313" key="2">
    <source>
        <dbReference type="Proteomes" id="UP000295793"/>
    </source>
</evidence>
<reference evidence="1 2" key="1">
    <citation type="submission" date="2019-03" db="EMBL/GenBank/DDBJ databases">
        <title>Genomic Encyclopedia of Archaeal and Bacterial Type Strains, Phase II (KMG-II): from individual species to whole genera.</title>
        <authorList>
            <person name="Goeker M."/>
        </authorList>
    </citation>
    <scope>NUCLEOTIDE SEQUENCE [LARGE SCALE GENOMIC DNA]</scope>
    <source>
        <strain evidence="1 2">DSM 15388</strain>
    </source>
</reference>